<dbReference type="GO" id="GO:0051539">
    <property type="term" value="F:4 iron, 4 sulfur cluster binding"/>
    <property type="evidence" value="ECO:0007669"/>
    <property type="project" value="UniProtKB-UniRule"/>
</dbReference>
<dbReference type="GO" id="GO:0046872">
    <property type="term" value="F:metal ion binding"/>
    <property type="evidence" value="ECO:0007669"/>
    <property type="project" value="UniProtKB-UniRule"/>
</dbReference>
<evidence type="ECO:0000256" key="16">
    <source>
        <dbReference type="ARBA" id="ARBA00023125"/>
    </source>
</evidence>
<dbReference type="GO" id="GO:0033567">
    <property type="term" value="P:DNA replication, Okazaki fragment processing"/>
    <property type="evidence" value="ECO:0007669"/>
    <property type="project" value="UniProtKB-UniRule"/>
</dbReference>
<comment type="function">
    <text evidence="22">Key enzyme involved in DNA replication and DNA repair. Involved in Okazaki fragments processing by cleaving long flaps that escape FEN1: flaps that are longer than 27 nucleotides are coated by replication protein A complex (RPA), leading to recruit DNA2 which cleaves the flap until it is too short to bind RPA and becomes a substrate for FEN1. Also involved in 5'-end resection of DNA during double-strand break (DSB) repair by mediating the cleavage of 5'-ssDNA.</text>
</comment>
<evidence type="ECO:0000256" key="12">
    <source>
        <dbReference type="ARBA" id="ARBA00022806"/>
    </source>
</evidence>
<evidence type="ECO:0000256" key="4">
    <source>
        <dbReference type="ARBA" id="ARBA00022485"/>
    </source>
</evidence>
<feature type="region of interest" description="Disordered" evidence="23">
    <location>
        <begin position="178"/>
        <end position="206"/>
    </location>
</feature>
<dbReference type="Pfam" id="PF21123">
    <property type="entry name" value="Dna2_Rift"/>
    <property type="match status" value="1"/>
</dbReference>
<dbReference type="Gene3D" id="3.90.320.10">
    <property type="match status" value="1"/>
</dbReference>
<evidence type="ECO:0000256" key="10">
    <source>
        <dbReference type="ARBA" id="ARBA00022763"/>
    </source>
</evidence>
<dbReference type="EMBL" id="QKKF02014912">
    <property type="protein sequence ID" value="RZF42482.1"/>
    <property type="molecule type" value="Genomic_DNA"/>
</dbReference>
<evidence type="ECO:0000256" key="17">
    <source>
        <dbReference type="ARBA" id="ARBA00023128"/>
    </source>
</evidence>
<keyword evidence="14 22" id="KW-0408">Iron</keyword>
<evidence type="ECO:0000256" key="14">
    <source>
        <dbReference type="ARBA" id="ARBA00023004"/>
    </source>
</evidence>
<dbReference type="GO" id="GO:0006281">
    <property type="term" value="P:DNA repair"/>
    <property type="evidence" value="ECO:0007669"/>
    <property type="project" value="UniProtKB-KW"/>
</dbReference>
<dbReference type="GO" id="GO:0016887">
    <property type="term" value="F:ATP hydrolysis activity"/>
    <property type="evidence" value="ECO:0007669"/>
    <property type="project" value="RHEA"/>
</dbReference>
<dbReference type="Pfam" id="PF13087">
    <property type="entry name" value="AAA_12"/>
    <property type="match status" value="1"/>
</dbReference>
<name>A0A482X9Y9_LAOST</name>
<evidence type="ECO:0000256" key="1">
    <source>
        <dbReference type="ARBA" id="ARBA00001966"/>
    </source>
</evidence>
<dbReference type="InterPro" id="IPR014001">
    <property type="entry name" value="Helicase_ATP-bd"/>
</dbReference>
<dbReference type="EC" id="3.6.4.12" evidence="22"/>
<keyword evidence="10 22" id="KW-0227">DNA damage</keyword>
<keyword evidence="26" id="KW-1185">Reference proteome</keyword>
<dbReference type="InterPro" id="IPR014808">
    <property type="entry name" value="DNA_replication_fac_Dna2_N"/>
</dbReference>
<keyword evidence="11 22" id="KW-0378">Hydrolase</keyword>
<dbReference type="FunCoup" id="A0A482X9Y9">
    <property type="interactions" value="1098"/>
</dbReference>
<keyword evidence="4 22" id="KW-0004">4Fe-4S</keyword>
<dbReference type="InterPro" id="IPR011604">
    <property type="entry name" value="PDDEXK-like_dom_sf"/>
</dbReference>
<dbReference type="Pfam" id="PF08696">
    <property type="entry name" value="Dna2"/>
    <property type="match status" value="1"/>
</dbReference>
<dbReference type="InterPro" id="IPR041677">
    <property type="entry name" value="DNA2/NAM7_AAA_11"/>
</dbReference>
<dbReference type="Gene3D" id="3.40.50.300">
    <property type="entry name" value="P-loop containing nucleotide triphosphate hydrolases"/>
    <property type="match status" value="2"/>
</dbReference>
<keyword evidence="6 22" id="KW-0540">Nuclease</keyword>
<dbReference type="PANTHER" id="PTHR10887">
    <property type="entry name" value="DNA2/NAM7 HELICASE FAMILY"/>
    <property type="match status" value="1"/>
</dbReference>
<sequence length="1214" mass="135713">MRKLTQKKVAKDDPKQTKISKFFTSPTNSKKLTASVSSVRCSASSSSQLTCEVDLTEDDSIKFPLTPPKSQNIFLSGESGKAVCNKSPAKKKSDKENSVEYIEEIVKERVPILSPEVIPPTPPQSLLPTSRAGNKGVKRKFEFSTSKTCDGKASSGSVVHVKKISKKVCNGKVESTTANISSSTDRDSFFTEKARPKEKLDPEDCGNEKKDIDGCRKKNVVDDESLDQDDKIETECNISNSDIGNFLFDDWELDGKENIKDDLNLEKAVRCIIIKINYLESAHRTEIHLKELKSSSETTCTLEGSWSGLVLREKDTISIEAKRDSQCGWLVNDLYGFVVLEPDTLISSTALVGSLFCMRRAILASMFRGLDPQSEIMVIGSLVHEILQEVLDRKVRSEDEITKIANDIISTKNFIFSMYSSKITMEHVKKQLDLFVPRIKKFISTYIPPIGAKTKDDWQGEISAIEDIEENIWATNLGLKGKIDVTVKVKVENTTKILPLELKTGRASMSAEHRGQVILYALMMTEIGQPVSSGLLLYLREGVMKEVNAGVMEKRDLILLRNELLRYTFDGKAVSKDENGLFPSPSLPKPINHRTACNKCPYVTICSSALKESGLDKLPSEHPMNAIAFEATSHLKSEHIRFVFHWVALLQLEEADSSRTNYCVKDIWTLTPEQREENKNCIAYLKLVEPVLKESGRYNHLFRRDKELGDLIALNDYLVVSTEKRVSIASGFVRNISSCEFTISLERDLSSHKDSYFFVDHYQSSMQLEFNLTNLGHLLEMTPQSDFLRKMIISLELPTYNKLSSEVLAISQDLLGKLNKCQKHAVLQALATQHYLLIKGMPGTGKTETLVSLVELLVRLGQSVLVTSHTHSAVDNILRRLPSNIDILRLGSISKVHPDVKQYSEQNLVYSSPEELESKLNRKRVVGVTCLGSAHVLLRMRTFDVVLVDEATQVLLPTALRPLFAATRFILVGDPRQLPPLVRSQRASDQGLNQSLFSYLDRPSVTPVLSVQYRMNQCITELANGLTYEGKLECANDNVKNATIQLKNQVNFPTWMTVPLSDCLEQSVVVLDSGYVSTATFSNEREATAILNLVTTMKDAGIDECQIGVIAPYQDQVSLIRSRMAELAVEVSTVDTFQGRDKNIIIYSCTRSSHAKESGLLSNHNRLTVAITRAKQKLIFIGDVQTLKGYSIFQKLFSLIDSSNIVVLPDEMPS</sequence>
<evidence type="ECO:0000256" key="20">
    <source>
        <dbReference type="ARBA" id="ARBA00023268"/>
    </source>
</evidence>
<comment type="cofactor">
    <cofactor evidence="1">
        <name>[4Fe-4S] cluster</name>
        <dbReference type="ChEBI" id="CHEBI:49883"/>
    </cofactor>
</comment>
<dbReference type="InterPro" id="IPR047187">
    <property type="entry name" value="SF1_C_Upf1"/>
</dbReference>
<dbReference type="GO" id="GO:0005739">
    <property type="term" value="C:mitochondrion"/>
    <property type="evidence" value="ECO:0007669"/>
    <property type="project" value="UniProtKB-SubCell"/>
</dbReference>
<keyword evidence="12 22" id="KW-0347">Helicase</keyword>
<keyword evidence="22" id="KW-0158">Chromosome</keyword>
<dbReference type="CDD" id="cd18808">
    <property type="entry name" value="SF1_C_Upf1"/>
    <property type="match status" value="1"/>
</dbReference>
<dbReference type="GO" id="GO:0005524">
    <property type="term" value="F:ATP binding"/>
    <property type="evidence" value="ECO:0007669"/>
    <property type="project" value="UniProtKB-UniRule"/>
</dbReference>
<feature type="region of interest" description="Disordered" evidence="23">
    <location>
        <begin position="1"/>
        <end position="21"/>
    </location>
</feature>
<keyword evidence="8 22" id="KW-0547">Nucleotide-binding</keyword>
<dbReference type="PANTHER" id="PTHR10887:SF433">
    <property type="entry name" value="DNA REPLICATION ATP-DEPENDENT HELICASE_NUCLEASE DNA2"/>
    <property type="match status" value="1"/>
</dbReference>
<evidence type="ECO:0000256" key="8">
    <source>
        <dbReference type="ARBA" id="ARBA00022741"/>
    </source>
</evidence>
<keyword evidence="7 22" id="KW-0479">Metal-binding</keyword>
<evidence type="ECO:0000256" key="13">
    <source>
        <dbReference type="ARBA" id="ARBA00022840"/>
    </source>
</evidence>
<dbReference type="GO" id="GO:0005694">
    <property type="term" value="C:chromosome"/>
    <property type="evidence" value="ECO:0007669"/>
    <property type="project" value="UniProtKB-SubCell"/>
</dbReference>
<keyword evidence="18 22" id="KW-0234">DNA repair</keyword>
<dbReference type="GO" id="GO:0071932">
    <property type="term" value="P:replication fork reversal"/>
    <property type="evidence" value="ECO:0007669"/>
    <property type="project" value="TreeGrafter"/>
</dbReference>
<evidence type="ECO:0000256" key="5">
    <source>
        <dbReference type="ARBA" id="ARBA00022705"/>
    </source>
</evidence>
<evidence type="ECO:0000256" key="23">
    <source>
        <dbReference type="SAM" id="MobiDB-lite"/>
    </source>
</evidence>
<feature type="domain" description="Helicase ATP-binding" evidence="24">
    <location>
        <begin position="827"/>
        <end position="967"/>
    </location>
</feature>
<evidence type="ECO:0000313" key="25">
    <source>
        <dbReference type="EMBL" id="RZF42482.1"/>
    </source>
</evidence>
<comment type="catalytic activity">
    <reaction evidence="21">
        <text>ATP + H2O = ADP + phosphate + H(+)</text>
        <dbReference type="Rhea" id="RHEA:13065"/>
        <dbReference type="ChEBI" id="CHEBI:15377"/>
        <dbReference type="ChEBI" id="CHEBI:15378"/>
        <dbReference type="ChEBI" id="CHEBI:30616"/>
        <dbReference type="ChEBI" id="CHEBI:43474"/>
        <dbReference type="ChEBI" id="CHEBI:456216"/>
        <dbReference type="EC" id="3.6.4.12"/>
    </reaction>
    <physiologicalReaction direction="left-to-right" evidence="21">
        <dbReference type="Rhea" id="RHEA:13066"/>
    </physiologicalReaction>
</comment>
<accession>A0A482X9Y9</accession>
<evidence type="ECO:0000256" key="21">
    <source>
        <dbReference type="ARBA" id="ARBA00048432"/>
    </source>
</evidence>
<evidence type="ECO:0000256" key="18">
    <source>
        <dbReference type="ARBA" id="ARBA00023204"/>
    </source>
</evidence>
<dbReference type="InterPro" id="IPR045055">
    <property type="entry name" value="DNA2/NAM7-like"/>
</dbReference>
<keyword evidence="17" id="KW-0496">Mitochondrion</keyword>
<dbReference type="GO" id="GO:0005634">
    <property type="term" value="C:nucleus"/>
    <property type="evidence" value="ECO:0007669"/>
    <property type="project" value="UniProtKB-SubCell"/>
</dbReference>
<dbReference type="EC" id="3.1.-.-" evidence="22"/>
<dbReference type="InterPro" id="IPR027417">
    <property type="entry name" value="P-loop_NTPase"/>
</dbReference>
<evidence type="ECO:0000256" key="7">
    <source>
        <dbReference type="ARBA" id="ARBA00022723"/>
    </source>
</evidence>
<reference evidence="25 26" key="1">
    <citation type="journal article" date="2017" name="Gigascience">
        <title>Genome sequence of the small brown planthopper, Laodelphax striatellus.</title>
        <authorList>
            <person name="Zhu J."/>
            <person name="Jiang F."/>
            <person name="Wang X."/>
            <person name="Yang P."/>
            <person name="Bao Y."/>
            <person name="Zhao W."/>
            <person name="Wang W."/>
            <person name="Lu H."/>
            <person name="Wang Q."/>
            <person name="Cui N."/>
            <person name="Li J."/>
            <person name="Chen X."/>
            <person name="Luo L."/>
            <person name="Yu J."/>
            <person name="Kang L."/>
            <person name="Cui F."/>
        </authorList>
    </citation>
    <scope>NUCLEOTIDE SEQUENCE [LARGE SCALE GENOMIC DNA]</scope>
    <source>
        <strain evidence="25">Lst14</strain>
    </source>
</reference>
<dbReference type="SMART" id="SM00487">
    <property type="entry name" value="DEXDc"/>
    <property type="match status" value="1"/>
</dbReference>
<keyword evidence="5 22" id="KW-0235">DNA replication</keyword>
<evidence type="ECO:0000256" key="19">
    <source>
        <dbReference type="ARBA" id="ARBA00023242"/>
    </source>
</evidence>
<keyword evidence="19 22" id="KW-0539">Nucleus</keyword>
<dbReference type="InParanoid" id="A0A482X9Y9"/>
<dbReference type="CDD" id="cd18041">
    <property type="entry name" value="DEXXQc_DNA2"/>
    <property type="match status" value="1"/>
</dbReference>
<dbReference type="SMR" id="A0A482X9Y9"/>
<keyword evidence="20 22" id="KW-0511">Multifunctional enzyme</keyword>
<dbReference type="SUPFAM" id="SSF52540">
    <property type="entry name" value="P-loop containing nucleoside triphosphate hydrolases"/>
    <property type="match status" value="1"/>
</dbReference>
<keyword evidence="16 22" id="KW-0238">DNA-binding</keyword>
<feature type="compositionally biased region" description="Basic and acidic residues" evidence="23">
    <location>
        <begin position="184"/>
        <end position="206"/>
    </location>
</feature>
<dbReference type="GO" id="GO:0017108">
    <property type="term" value="F:5'-flap endonuclease activity"/>
    <property type="evidence" value="ECO:0007669"/>
    <property type="project" value="UniProtKB-UniRule"/>
</dbReference>
<organism evidence="25 26">
    <name type="scientific">Laodelphax striatellus</name>
    <name type="common">Small brown planthopper</name>
    <name type="synonym">Delphax striatella</name>
    <dbReference type="NCBI Taxonomy" id="195883"/>
    <lineage>
        <taxon>Eukaryota</taxon>
        <taxon>Metazoa</taxon>
        <taxon>Ecdysozoa</taxon>
        <taxon>Arthropoda</taxon>
        <taxon>Hexapoda</taxon>
        <taxon>Insecta</taxon>
        <taxon>Pterygota</taxon>
        <taxon>Neoptera</taxon>
        <taxon>Paraneoptera</taxon>
        <taxon>Hemiptera</taxon>
        <taxon>Auchenorrhyncha</taxon>
        <taxon>Fulgoroidea</taxon>
        <taxon>Delphacidae</taxon>
        <taxon>Criomorphinae</taxon>
        <taxon>Laodelphax</taxon>
    </lineage>
</organism>
<evidence type="ECO:0000256" key="3">
    <source>
        <dbReference type="ARBA" id="ARBA00007913"/>
    </source>
</evidence>
<dbReference type="Proteomes" id="UP000291343">
    <property type="component" value="Unassembled WGS sequence"/>
</dbReference>
<evidence type="ECO:0000256" key="11">
    <source>
        <dbReference type="ARBA" id="ARBA00022801"/>
    </source>
</evidence>
<dbReference type="Pfam" id="PF13086">
    <property type="entry name" value="AAA_11"/>
    <property type="match status" value="2"/>
</dbReference>
<evidence type="ECO:0000256" key="6">
    <source>
        <dbReference type="ARBA" id="ARBA00022722"/>
    </source>
</evidence>
<protein>
    <recommendedName>
        <fullName evidence="22">DNA replication ATP-dependent helicase/nuclease</fullName>
        <ecNumber evidence="22">3.1.-.-</ecNumber>
        <ecNumber evidence="22">3.6.4.12</ecNumber>
    </recommendedName>
</protein>
<dbReference type="STRING" id="195883.A0A482X9Y9"/>
<keyword evidence="13 22" id="KW-0067">ATP-binding</keyword>
<comment type="subcellular location">
    <subcellularLocation>
        <location evidence="2">Mitochondrion</location>
    </subcellularLocation>
    <subcellularLocation>
        <location evidence="22">Nucleus</location>
    </subcellularLocation>
    <subcellularLocation>
        <location evidence="22">Chromosome</location>
    </subcellularLocation>
</comment>
<comment type="caution">
    <text evidence="25">The sequence shown here is derived from an EMBL/GenBank/DDBJ whole genome shotgun (WGS) entry which is preliminary data.</text>
</comment>
<keyword evidence="9" id="KW-0255">Endonuclease</keyword>
<dbReference type="InterPro" id="IPR026851">
    <property type="entry name" value="Dna2/JHS1_DEXXQ-box"/>
</dbReference>
<dbReference type="OrthoDB" id="306218at2759"/>
<dbReference type="AlphaFoldDB" id="A0A482X9Y9"/>
<dbReference type="InterPro" id="IPR048459">
    <property type="entry name" value="DNA2_Rift"/>
</dbReference>
<dbReference type="GO" id="GO:0017116">
    <property type="term" value="F:single-stranded DNA helicase activity"/>
    <property type="evidence" value="ECO:0007669"/>
    <property type="project" value="UniProtKB-UniRule"/>
</dbReference>
<dbReference type="CDD" id="cd22318">
    <property type="entry name" value="DNA2_N-like"/>
    <property type="match status" value="1"/>
</dbReference>
<dbReference type="InterPro" id="IPR041679">
    <property type="entry name" value="DNA2/NAM7-like_C"/>
</dbReference>
<comment type="similarity">
    <text evidence="3 22">Belongs to the DNA2/NAM7 helicase family.</text>
</comment>
<evidence type="ECO:0000313" key="26">
    <source>
        <dbReference type="Proteomes" id="UP000291343"/>
    </source>
</evidence>
<evidence type="ECO:0000256" key="9">
    <source>
        <dbReference type="ARBA" id="ARBA00022759"/>
    </source>
</evidence>
<proteinExistence type="inferred from homology"/>
<evidence type="ECO:0000256" key="22">
    <source>
        <dbReference type="RuleBase" id="RU367041"/>
    </source>
</evidence>
<evidence type="ECO:0000256" key="15">
    <source>
        <dbReference type="ARBA" id="ARBA00023014"/>
    </source>
</evidence>
<keyword evidence="15 22" id="KW-0411">Iron-sulfur</keyword>
<gene>
    <name evidence="25" type="ORF">LSTR_LSTR004401</name>
</gene>
<evidence type="ECO:0000259" key="24">
    <source>
        <dbReference type="PROSITE" id="PS51192"/>
    </source>
</evidence>
<evidence type="ECO:0000256" key="2">
    <source>
        <dbReference type="ARBA" id="ARBA00004173"/>
    </source>
</evidence>
<dbReference type="GO" id="GO:0003677">
    <property type="term" value="F:DNA binding"/>
    <property type="evidence" value="ECO:0007669"/>
    <property type="project" value="UniProtKB-UniRule"/>
</dbReference>
<dbReference type="PROSITE" id="PS51192">
    <property type="entry name" value="HELICASE_ATP_BIND_1"/>
    <property type="match status" value="1"/>
</dbReference>